<evidence type="ECO:0000256" key="2">
    <source>
        <dbReference type="ARBA" id="ARBA00008608"/>
    </source>
</evidence>
<feature type="binding site" evidence="10">
    <location>
        <position position="675"/>
    </location>
    <ligand>
        <name>Mg(2+)</name>
        <dbReference type="ChEBI" id="CHEBI:18420"/>
    </ligand>
</feature>
<dbReference type="Pfam" id="PF18072">
    <property type="entry name" value="FGAR-AT_linker"/>
    <property type="match status" value="1"/>
</dbReference>
<dbReference type="PROSITE" id="PS51273">
    <property type="entry name" value="GATASE_TYPE_1"/>
    <property type="match status" value="1"/>
</dbReference>
<keyword evidence="7 10" id="KW-0067">ATP-binding</keyword>
<feature type="binding site" evidence="10">
    <location>
        <position position="679"/>
    </location>
    <ligand>
        <name>Mg(2+)</name>
        <dbReference type="ChEBI" id="CHEBI:18420"/>
    </ligand>
</feature>
<comment type="similarity">
    <text evidence="2 10">In the N-terminal section; belongs to the FGAMS family.</text>
</comment>
<feature type="domain" description="PurM-like C-terminal" evidence="11">
    <location>
        <begin position="391"/>
        <end position="545"/>
    </location>
</feature>
<dbReference type="GO" id="GO:0006189">
    <property type="term" value="P:'de novo' IMP biosynthetic process"/>
    <property type="evidence" value="ECO:0007669"/>
    <property type="project" value="UniProtKB-UniRule"/>
</dbReference>
<feature type="binding site" evidence="10">
    <location>
        <position position="837"/>
    </location>
    <ligand>
        <name>Mg(2+)</name>
        <dbReference type="ChEBI" id="CHEBI:18420"/>
    </ligand>
</feature>
<dbReference type="Pfam" id="PF18076">
    <property type="entry name" value="FGAR-AT_N"/>
    <property type="match status" value="1"/>
</dbReference>
<evidence type="ECO:0000313" key="16">
    <source>
        <dbReference type="Proteomes" id="UP000662373"/>
    </source>
</evidence>
<evidence type="ECO:0000256" key="7">
    <source>
        <dbReference type="ARBA" id="ARBA00022840"/>
    </source>
</evidence>
<dbReference type="PANTHER" id="PTHR10099">
    <property type="entry name" value="PHOSPHORIBOSYLFORMYLGLYCINAMIDINE SYNTHASE"/>
    <property type="match status" value="1"/>
</dbReference>
<evidence type="ECO:0000256" key="9">
    <source>
        <dbReference type="ARBA" id="ARBA00022962"/>
    </source>
</evidence>
<proteinExistence type="inferred from homology"/>
<evidence type="ECO:0000259" key="12">
    <source>
        <dbReference type="Pfam" id="PF18072"/>
    </source>
</evidence>
<dbReference type="InterPro" id="IPR010073">
    <property type="entry name" value="PurL_large"/>
</dbReference>
<evidence type="ECO:0000256" key="4">
    <source>
        <dbReference type="ARBA" id="ARBA00022723"/>
    </source>
</evidence>
<dbReference type="PANTHER" id="PTHR10099:SF1">
    <property type="entry name" value="PHOSPHORIBOSYLFORMYLGLYCINAMIDINE SYNTHASE"/>
    <property type="match status" value="1"/>
</dbReference>
<dbReference type="GO" id="GO:0046872">
    <property type="term" value="F:metal ion binding"/>
    <property type="evidence" value="ECO:0007669"/>
    <property type="project" value="UniProtKB-KW"/>
</dbReference>
<dbReference type="InterPro" id="IPR040707">
    <property type="entry name" value="FGAR-AT_N"/>
</dbReference>
<dbReference type="HAMAP" id="MF_00419">
    <property type="entry name" value="PurL_1"/>
    <property type="match status" value="1"/>
</dbReference>
<dbReference type="SUPFAM" id="SSF82697">
    <property type="entry name" value="PurS-like"/>
    <property type="match status" value="1"/>
</dbReference>
<dbReference type="Proteomes" id="UP000662373">
    <property type="component" value="Unassembled WGS sequence"/>
</dbReference>
<dbReference type="InterPro" id="IPR010918">
    <property type="entry name" value="PurM-like_C_dom"/>
</dbReference>
<dbReference type="GO" id="GO:0005524">
    <property type="term" value="F:ATP binding"/>
    <property type="evidence" value="ECO:0007669"/>
    <property type="project" value="UniProtKB-UniRule"/>
</dbReference>
<keyword evidence="10" id="KW-0963">Cytoplasm</keyword>
<feature type="active site" evidence="10">
    <location>
        <position position="1195"/>
    </location>
</feature>
<dbReference type="EC" id="6.3.5.3" evidence="10"/>
<dbReference type="Gene3D" id="1.10.8.750">
    <property type="entry name" value="Phosphoribosylformylglycinamidine synthase, linker domain"/>
    <property type="match status" value="1"/>
</dbReference>
<reference evidence="15 16" key="1">
    <citation type="submission" date="2020-09" db="EMBL/GenBank/DDBJ databases">
        <title>Draft genome of Gelidibacter salicanalis PAMC21136.</title>
        <authorList>
            <person name="Park H."/>
        </authorList>
    </citation>
    <scope>NUCLEOTIDE SEQUENCE [LARGE SCALE GENOMIC DNA]</scope>
    <source>
        <strain evidence="15 16">PAMC21136</strain>
    </source>
</reference>
<dbReference type="Gene3D" id="3.90.650.10">
    <property type="entry name" value="PurM-like C-terminal domain"/>
    <property type="match status" value="2"/>
</dbReference>
<dbReference type="SUPFAM" id="SSF52317">
    <property type="entry name" value="Class I glutamine amidotransferase-like"/>
    <property type="match status" value="1"/>
</dbReference>
<keyword evidence="16" id="KW-1185">Reference proteome</keyword>
<dbReference type="InterPro" id="IPR029062">
    <property type="entry name" value="Class_I_gatase-like"/>
</dbReference>
<evidence type="ECO:0000256" key="10">
    <source>
        <dbReference type="HAMAP-Rule" id="MF_00419"/>
    </source>
</evidence>
<dbReference type="Pfam" id="PF13507">
    <property type="entry name" value="GATase_5"/>
    <property type="match status" value="1"/>
</dbReference>
<gene>
    <name evidence="10 15" type="primary">purL</name>
    <name evidence="15" type="synonym">purI</name>
    <name evidence="15" type="ORF">JEM65_14365</name>
</gene>
<dbReference type="FunFam" id="3.40.50.880:FF:000055">
    <property type="entry name" value="Phosphoribosylformylglycinamidine synthase"/>
    <property type="match status" value="1"/>
</dbReference>
<dbReference type="InterPro" id="IPR036921">
    <property type="entry name" value="PurM-like_N_sf"/>
</dbReference>
<evidence type="ECO:0000259" key="13">
    <source>
        <dbReference type="Pfam" id="PF18076"/>
    </source>
</evidence>
<comment type="function">
    <text evidence="10">Phosphoribosylformylglycinamidine synthase involved in the purines biosynthetic pathway. Catalyzes the ATP-dependent conversion of formylglycinamide ribonucleotide (FGAR) and glutamine to yield formylglycinamidine ribonucleotide (FGAM) and glutamate.</text>
</comment>
<feature type="domain" description="Phosphoribosylformylglycinamidine synthase linker" evidence="12">
    <location>
        <begin position="122"/>
        <end position="171"/>
    </location>
</feature>
<protein>
    <recommendedName>
        <fullName evidence="10">Phosphoribosylformylglycinamidine synthase</fullName>
        <shortName evidence="10">FGAM synthase</shortName>
        <shortName evidence="10">FGAMS</shortName>
        <ecNumber evidence="10">6.3.5.3</ecNumber>
    </recommendedName>
    <alternativeName>
        <fullName evidence="10">Formylglycinamide ribonucleotide amidotransferase</fullName>
        <shortName evidence="10">FGAR amidotransferase</shortName>
        <shortName evidence="10">FGAR-AT</shortName>
    </alternativeName>
</protein>
<evidence type="ECO:0000256" key="6">
    <source>
        <dbReference type="ARBA" id="ARBA00022755"/>
    </source>
</evidence>
<evidence type="ECO:0000256" key="3">
    <source>
        <dbReference type="ARBA" id="ARBA00022598"/>
    </source>
</evidence>
<evidence type="ECO:0000256" key="1">
    <source>
        <dbReference type="ARBA" id="ARBA00004920"/>
    </source>
</evidence>
<evidence type="ECO:0000313" key="15">
    <source>
        <dbReference type="EMBL" id="MBJ7881819.1"/>
    </source>
</evidence>
<dbReference type="Gene3D" id="3.40.50.880">
    <property type="match status" value="1"/>
</dbReference>
<dbReference type="SMART" id="SM01211">
    <property type="entry name" value="GATase_5"/>
    <property type="match status" value="1"/>
</dbReference>
<evidence type="ECO:0000259" key="11">
    <source>
        <dbReference type="Pfam" id="PF02769"/>
    </source>
</evidence>
<keyword evidence="4 10" id="KW-0479">Metal-binding</keyword>
<keyword evidence="8 10" id="KW-0460">Magnesium</keyword>
<keyword evidence="3 10" id="KW-0436">Ligase</keyword>
<dbReference type="EMBL" id="JAEHJZ010000034">
    <property type="protein sequence ID" value="MBJ7881819.1"/>
    <property type="molecule type" value="Genomic_DNA"/>
</dbReference>
<dbReference type="Pfam" id="PF22689">
    <property type="entry name" value="FGAR-AT_PurM_N-like"/>
    <property type="match status" value="1"/>
</dbReference>
<dbReference type="InterPro" id="IPR036604">
    <property type="entry name" value="PurS-like_sf"/>
</dbReference>
<dbReference type="GO" id="GO:0004642">
    <property type="term" value="F:phosphoribosylformylglycinamidine synthase activity"/>
    <property type="evidence" value="ECO:0007669"/>
    <property type="project" value="UniProtKB-UniRule"/>
</dbReference>
<dbReference type="InterPro" id="IPR041609">
    <property type="entry name" value="PurL_linker"/>
</dbReference>
<comment type="caution">
    <text evidence="15">The sequence shown here is derived from an EMBL/GenBank/DDBJ whole genome shotgun (WGS) entry which is preliminary data.</text>
</comment>
<feature type="domain" description="PurM-like C-terminal" evidence="11">
    <location>
        <begin position="791"/>
        <end position="915"/>
    </location>
</feature>
<keyword evidence="5 10" id="KW-0547">Nucleotide-binding</keyword>
<feature type="domain" description="Phosphoribosylformylglycinamidine synthase N-terminal" evidence="13">
    <location>
        <begin position="12"/>
        <end position="93"/>
    </location>
</feature>
<comment type="catalytic activity">
    <reaction evidence="10">
        <text>N(2)-formyl-N(1)-(5-phospho-beta-D-ribosyl)glycinamide + L-glutamine + ATP + H2O = 2-formamido-N(1)-(5-O-phospho-beta-D-ribosyl)acetamidine + L-glutamate + ADP + phosphate + H(+)</text>
        <dbReference type="Rhea" id="RHEA:17129"/>
        <dbReference type="ChEBI" id="CHEBI:15377"/>
        <dbReference type="ChEBI" id="CHEBI:15378"/>
        <dbReference type="ChEBI" id="CHEBI:29985"/>
        <dbReference type="ChEBI" id="CHEBI:30616"/>
        <dbReference type="ChEBI" id="CHEBI:43474"/>
        <dbReference type="ChEBI" id="CHEBI:58359"/>
        <dbReference type="ChEBI" id="CHEBI:147286"/>
        <dbReference type="ChEBI" id="CHEBI:147287"/>
        <dbReference type="ChEBI" id="CHEBI:456216"/>
        <dbReference type="EC" id="6.3.5.3"/>
    </reaction>
</comment>
<comment type="pathway">
    <text evidence="1 10">Purine metabolism; IMP biosynthesis via de novo pathway; 5-amino-1-(5-phospho-D-ribosyl)imidazole from N(2)-formyl-N(1)-(5-phospho-D-ribosyl)glycinamide: step 1/2.</text>
</comment>
<feature type="domain" description="FGAR-AT PurM N-terminal-like" evidence="14">
    <location>
        <begin position="606"/>
        <end position="759"/>
    </location>
</feature>
<dbReference type="SUPFAM" id="SSF109736">
    <property type="entry name" value="FGAM synthase PurL, linker domain"/>
    <property type="match status" value="1"/>
</dbReference>
<dbReference type="GO" id="GO:0005737">
    <property type="term" value="C:cytoplasm"/>
    <property type="evidence" value="ECO:0007669"/>
    <property type="project" value="UniProtKB-SubCell"/>
</dbReference>
<feature type="active site" description="Nucleophile" evidence="10">
    <location>
        <position position="1080"/>
    </location>
</feature>
<comment type="subunit">
    <text evidence="10">Monomer.</text>
</comment>
<dbReference type="Pfam" id="PF02769">
    <property type="entry name" value="AIRS_C"/>
    <property type="match status" value="2"/>
</dbReference>
<name>A0A934NJS0_9FLAO</name>
<accession>A0A934NJS0</accession>
<organism evidence="15 16">
    <name type="scientific">Gelidibacter salicanalis</name>
    <dbReference type="NCBI Taxonomy" id="291193"/>
    <lineage>
        <taxon>Bacteria</taxon>
        <taxon>Pseudomonadati</taxon>
        <taxon>Bacteroidota</taxon>
        <taxon>Flavobacteriia</taxon>
        <taxon>Flavobacteriales</taxon>
        <taxon>Flavobacteriaceae</taxon>
        <taxon>Gelidibacter</taxon>
    </lineage>
</organism>
<feature type="binding site" evidence="10">
    <location>
        <begin position="260"/>
        <end position="271"/>
    </location>
    <ligand>
        <name>ATP</name>
        <dbReference type="ChEBI" id="CHEBI:30616"/>
    </ligand>
</feature>
<dbReference type="AlphaFoldDB" id="A0A934NJS0"/>
<keyword evidence="6 10" id="KW-0658">Purine biosynthesis</keyword>
<comment type="caution">
    <text evidence="10">Lacks conserved residue(s) required for the propagation of feature annotation.</text>
</comment>
<dbReference type="CDD" id="cd02204">
    <property type="entry name" value="PurL_repeat2"/>
    <property type="match status" value="1"/>
</dbReference>
<dbReference type="Gene3D" id="3.30.1330.10">
    <property type="entry name" value="PurM-like, N-terminal domain"/>
    <property type="match status" value="2"/>
</dbReference>
<sequence>MIHFFGNASSKLFAVQTTKELDPETIAKLVWLFGNQPKIEQASLDAFFVGPRAAMITPWSTNAVEITQNMGVSDIIRIEEFQSVTEDFKDYDPMISEKYQGLNQDSFTIHIQPEAILEIGNIAAYNQKEGLALNDEEIDYLEGVSKKIGRKLTDSEVFGFSQVNSEHCRHKIFNGTFVIDGEEKETSLFKMIRETSNKNPNTIVSAYKDNVAFIKGPTVEQFAPKTADKPDFYHTKNYESVISLKAETHNFPTTVEPFNGAATGSGGEIRDRLAGGKGSLPLAGTAVYMTSYSRLEEERPWEQKMEARPWLYQTPMDILIKASNGASDFGNKFGQPLICGSVLTFEHNEQQDATLSAVEGSPRKLGYDKVIMQAGGIGYGKADQALKDTPKTGDKIVVLGGENYRIGMGGAAVSSADTGEFSTGITLNAVQRSNPEMQKRAANAVRGMVESEENFIVSIHDHGAGGHLNCLSELVEDTGGLIDLDKLPVGDPTLSAKEIIGNESQERMGLVIAEKHINTLQKIADRERSPMYTVGDVTGNHRFTFESKTTGEKPMDLEMVDMFGSSPKTIMTDSTITRNYEAVTYTKDKFSDYLNQLLQLEAVACKDWLTNKVDRCVGGKVAKQQCAGPLQLPLNNVAVMALDYKGKEGVATSIGHSPIAGLIDPVAGSRNGITEALTNIIWAPLKDGLQSVSLSANWMWPCKNEGEDARLYEAVKAVSEFSIDLGINVPTGKDSLSMKQKYPNEEVISPGTVIISAAANCNDITKVVEPVFKRDAGPVYYINLSQDDFKLGGSSFAQILNKIGDEAPKVQNASYVKTVFNTIQDLIKNNQIVAGHDVASGGLITTLLELCFADKNLGAKLDLTALDEDDSFKLLFAENSGIVFQTIDASPEDILKTADIEFFKIGAVAEGDNLNIINGTDVYNLTVSKLRDTWFKTSFLLDQKQTAQGLAQDRFDNYKNQPLHFKFPAHFTGLLEPTEGVNQRPKAAILREKGSNSEREMANAMYLAGFDVKDVHMTDLISGRETLEDIQFLGAVGGFSNSDVLGSAKGWAGAIKYNEKANKVIKDFFKREDTLTVGICNGAQLWMELELVNPEHASHGKLTYNESNKHESGFTSVEIQNNNSVMLSTLEGSTLGVWISHGEGKFKLPLSEDEYQIVAKYGYEGYPANPNGSDFNTAMMCDSTGRHLVTMPHIERSIFQWNWAHYPEDRKDEVSPWLEAFVNARLWIEKHS</sequence>
<evidence type="ECO:0000256" key="8">
    <source>
        <dbReference type="ARBA" id="ARBA00022842"/>
    </source>
</evidence>
<feature type="active site" evidence="10">
    <location>
        <position position="1193"/>
    </location>
</feature>
<dbReference type="RefSeq" id="WP_199600864.1">
    <property type="nucleotide sequence ID" value="NZ_JAEHJZ010000034.1"/>
</dbReference>
<comment type="subcellular location">
    <subcellularLocation>
        <location evidence="10">Cytoplasm</location>
    </subcellularLocation>
</comment>
<keyword evidence="9 10" id="KW-0315">Glutamine amidotransferase</keyword>
<dbReference type="SUPFAM" id="SSF56042">
    <property type="entry name" value="PurM C-terminal domain-like"/>
    <property type="match status" value="2"/>
</dbReference>
<dbReference type="NCBIfam" id="NF003672">
    <property type="entry name" value="PRK05297.1"/>
    <property type="match status" value="1"/>
</dbReference>
<dbReference type="InterPro" id="IPR036676">
    <property type="entry name" value="PurM-like_C_sf"/>
</dbReference>
<evidence type="ECO:0000259" key="14">
    <source>
        <dbReference type="Pfam" id="PF22689"/>
    </source>
</evidence>
<dbReference type="InterPro" id="IPR055181">
    <property type="entry name" value="FGAR-AT_PurM_N-like"/>
</dbReference>
<evidence type="ECO:0000256" key="5">
    <source>
        <dbReference type="ARBA" id="ARBA00022741"/>
    </source>
</evidence>
<dbReference type="SUPFAM" id="SSF55326">
    <property type="entry name" value="PurM N-terminal domain-like"/>
    <property type="match status" value="2"/>
</dbReference>